<dbReference type="AlphaFoldDB" id="A0A7W7UA28"/>
<dbReference type="EMBL" id="JACHJY010000016">
    <property type="protein sequence ID" value="MBB4986997.1"/>
    <property type="molecule type" value="Genomic_DNA"/>
</dbReference>
<keyword evidence="2" id="KW-1185">Reference proteome</keyword>
<evidence type="ECO:0000313" key="2">
    <source>
        <dbReference type="Proteomes" id="UP000582643"/>
    </source>
</evidence>
<name>A0A7W7UA28_9ACTN</name>
<gene>
    <name evidence="1" type="ORF">GGE06_007969</name>
</gene>
<dbReference type="Proteomes" id="UP000582643">
    <property type="component" value="Unassembled WGS sequence"/>
</dbReference>
<evidence type="ECO:0000313" key="1">
    <source>
        <dbReference type="EMBL" id="MBB4986997.1"/>
    </source>
</evidence>
<accession>A0A7W7UA28</accession>
<sequence length="36" mass="3949">MKRDPAHAEQAVRDRPLRLVALRAATLGAVTPTLPR</sequence>
<reference evidence="1 2" key="1">
    <citation type="submission" date="2020-08" db="EMBL/GenBank/DDBJ databases">
        <title>Genomic Encyclopedia of Type Strains, Phase III (KMG-III): the genomes of soil and plant-associated and newly described type strains.</title>
        <authorList>
            <person name="Whitman W."/>
        </authorList>
    </citation>
    <scope>NUCLEOTIDE SEQUENCE [LARGE SCALE GENOMIC DNA]</scope>
    <source>
        <strain evidence="1 2">SFB5A</strain>
    </source>
</reference>
<proteinExistence type="predicted"/>
<comment type="caution">
    <text evidence="1">The sequence shown here is derived from an EMBL/GenBank/DDBJ whole genome shotgun (WGS) entry which is preliminary data.</text>
</comment>
<organism evidence="1 2">
    <name type="scientific">Streptomyces nymphaeiformis</name>
    <dbReference type="NCBI Taxonomy" id="2663842"/>
    <lineage>
        <taxon>Bacteria</taxon>
        <taxon>Bacillati</taxon>
        <taxon>Actinomycetota</taxon>
        <taxon>Actinomycetes</taxon>
        <taxon>Kitasatosporales</taxon>
        <taxon>Streptomycetaceae</taxon>
        <taxon>Streptomyces</taxon>
    </lineage>
</organism>
<protein>
    <submittedName>
        <fullName evidence="1">Uncharacterized protein</fullName>
    </submittedName>
</protein>